<evidence type="ECO:0000313" key="2">
    <source>
        <dbReference type="Proteomes" id="UP001060085"/>
    </source>
</evidence>
<gene>
    <name evidence="1" type="ORF">M9H77_12412</name>
</gene>
<proteinExistence type="predicted"/>
<name>A0ACC0BHH0_CATRO</name>
<comment type="caution">
    <text evidence="1">The sequence shown here is derived from an EMBL/GenBank/DDBJ whole genome shotgun (WGS) entry which is preliminary data.</text>
</comment>
<accession>A0ACC0BHH0</accession>
<protein>
    <submittedName>
        <fullName evidence="1">Uncharacterized protein</fullName>
    </submittedName>
</protein>
<dbReference type="EMBL" id="CM044703">
    <property type="protein sequence ID" value="KAI5672048.1"/>
    <property type="molecule type" value="Genomic_DNA"/>
</dbReference>
<organism evidence="1 2">
    <name type="scientific">Catharanthus roseus</name>
    <name type="common">Madagascar periwinkle</name>
    <name type="synonym">Vinca rosea</name>
    <dbReference type="NCBI Taxonomy" id="4058"/>
    <lineage>
        <taxon>Eukaryota</taxon>
        <taxon>Viridiplantae</taxon>
        <taxon>Streptophyta</taxon>
        <taxon>Embryophyta</taxon>
        <taxon>Tracheophyta</taxon>
        <taxon>Spermatophyta</taxon>
        <taxon>Magnoliopsida</taxon>
        <taxon>eudicotyledons</taxon>
        <taxon>Gunneridae</taxon>
        <taxon>Pentapetalae</taxon>
        <taxon>asterids</taxon>
        <taxon>lamiids</taxon>
        <taxon>Gentianales</taxon>
        <taxon>Apocynaceae</taxon>
        <taxon>Rauvolfioideae</taxon>
        <taxon>Vinceae</taxon>
        <taxon>Catharanthinae</taxon>
        <taxon>Catharanthus</taxon>
    </lineage>
</organism>
<reference evidence="2" key="1">
    <citation type="journal article" date="2023" name="Nat. Plants">
        <title>Single-cell RNA sequencing provides a high-resolution roadmap for understanding the multicellular compartmentation of specialized metabolism.</title>
        <authorList>
            <person name="Sun S."/>
            <person name="Shen X."/>
            <person name="Li Y."/>
            <person name="Li Y."/>
            <person name="Wang S."/>
            <person name="Li R."/>
            <person name="Zhang H."/>
            <person name="Shen G."/>
            <person name="Guo B."/>
            <person name="Wei J."/>
            <person name="Xu J."/>
            <person name="St-Pierre B."/>
            <person name="Chen S."/>
            <person name="Sun C."/>
        </authorList>
    </citation>
    <scope>NUCLEOTIDE SEQUENCE [LARGE SCALE GENOMIC DNA]</scope>
</reference>
<evidence type="ECO:0000313" key="1">
    <source>
        <dbReference type="EMBL" id="KAI5672048.1"/>
    </source>
</evidence>
<sequence length="111" mass="12692">MYTLANYGGGTVPRNLFGIFYAEYSGQDGGLDQVLPYEYMLVATEGEIWSRRSKASRTNHKSKSKENSGEDDKVNHELMIAIEQTMKEGLKFKNEAWKMMQILPSCLWFNA</sequence>
<keyword evidence="2" id="KW-1185">Reference proteome</keyword>
<dbReference type="Proteomes" id="UP001060085">
    <property type="component" value="Linkage Group LG03"/>
</dbReference>